<comment type="caution">
    <text evidence="2">The sequence shown here is derived from an EMBL/GenBank/DDBJ whole genome shotgun (WGS) entry which is preliminary data.</text>
</comment>
<gene>
    <name evidence="2" type="ORF">Y1Q_0001596</name>
</gene>
<name>A0A151MA16_ALLMI</name>
<reference evidence="2 3" key="1">
    <citation type="journal article" date="2012" name="Genome Biol.">
        <title>Sequencing three crocodilian genomes to illuminate the evolution of archosaurs and amniotes.</title>
        <authorList>
            <person name="St John J.A."/>
            <person name="Braun E.L."/>
            <person name="Isberg S.R."/>
            <person name="Miles L.G."/>
            <person name="Chong A.Y."/>
            <person name="Gongora J."/>
            <person name="Dalzell P."/>
            <person name="Moran C."/>
            <person name="Bed'hom B."/>
            <person name="Abzhanov A."/>
            <person name="Burgess S.C."/>
            <person name="Cooksey A.M."/>
            <person name="Castoe T.A."/>
            <person name="Crawford N.G."/>
            <person name="Densmore L.D."/>
            <person name="Drew J.C."/>
            <person name="Edwards S.V."/>
            <person name="Faircloth B.C."/>
            <person name="Fujita M.K."/>
            <person name="Greenwold M.J."/>
            <person name="Hoffmann F.G."/>
            <person name="Howard J.M."/>
            <person name="Iguchi T."/>
            <person name="Janes D.E."/>
            <person name="Khan S.Y."/>
            <person name="Kohno S."/>
            <person name="de Koning A.J."/>
            <person name="Lance S.L."/>
            <person name="McCarthy F.M."/>
            <person name="McCormack J.E."/>
            <person name="Merchant M.E."/>
            <person name="Peterson D.G."/>
            <person name="Pollock D.D."/>
            <person name="Pourmand N."/>
            <person name="Raney B.J."/>
            <person name="Roessler K.A."/>
            <person name="Sanford J.R."/>
            <person name="Sawyer R.H."/>
            <person name="Schmidt C.J."/>
            <person name="Triplett E.W."/>
            <person name="Tuberville T.D."/>
            <person name="Venegas-Anaya M."/>
            <person name="Howard J.T."/>
            <person name="Jarvis E.D."/>
            <person name="Guillette L.J.Jr."/>
            <person name="Glenn T.C."/>
            <person name="Green R.E."/>
            <person name="Ray D.A."/>
        </authorList>
    </citation>
    <scope>NUCLEOTIDE SEQUENCE [LARGE SCALE GENOMIC DNA]</scope>
    <source>
        <strain evidence="2">KSC_2009_1</strain>
    </source>
</reference>
<accession>A0A151MA16</accession>
<organism evidence="2 3">
    <name type="scientific">Alligator mississippiensis</name>
    <name type="common">American alligator</name>
    <dbReference type="NCBI Taxonomy" id="8496"/>
    <lineage>
        <taxon>Eukaryota</taxon>
        <taxon>Metazoa</taxon>
        <taxon>Chordata</taxon>
        <taxon>Craniata</taxon>
        <taxon>Vertebrata</taxon>
        <taxon>Euteleostomi</taxon>
        <taxon>Archelosauria</taxon>
        <taxon>Archosauria</taxon>
        <taxon>Crocodylia</taxon>
        <taxon>Alligatoridae</taxon>
        <taxon>Alligatorinae</taxon>
        <taxon>Alligator</taxon>
    </lineage>
</organism>
<protein>
    <submittedName>
        <fullName evidence="2">Uncharacterized protein</fullName>
    </submittedName>
</protein>
<proteinExistence type="predicted"/>
<feature type="region of interest" description="Disordered" evidence="1">
    <location>
        <begin position="121"/>
        <end position="146"/>
    </location>
</feature>
<evidence type="ECO:0000313" key="2">
    <source>
        <dbReference type="EMBL" id="KYO21368.1"/>
    </source>
</evidence>
<sequence length="162" mass="18352">MQELGIKLQPYHCMIVLIYHGTGREKEYLEQVLMPSGHITDPVACSGEGGWHFKAGMSLQRMTKQQPFSYIAMDFSLSTRADAKYTVCDTNKKRSRDGRCAHLKGHHVWANCSNHEELRQKGKQVPYGEKARSQNRHGISSLFPRSQNVYQNLASPQLSEGS</sequence>
<dbReference type="AlphaFoldDB" id="A0A151MA16"/>
<evidence type="ECO:0000256" key="1">
    <source>
        <dbReference type="SAM" id="MobiDB-lite"/>
    </source>
</evidence>
<evidence type="ECO:0000313" key="3">
    <source>
        <dbReference type="Proteomes" id="UP000050525"/>
    </source>
</evidence>
<dbReference type="Proteomes" id="UP000050525">
    <property type="component" value="Unassembled WGS sequence"/>
</dbReference>
<keyword evidence="3" id="KW-1185">Reference proteome</keyword>
<dbReference type="EMBL" id="AKHW03006295">
    <property type="protein sequence ID" value="KYO21368.1"/>
    <property type="molecule type" value="Genomic_DNA"/>
</dbReference>